<feature type="transmembrane region" description="Helical" evidence="5">
    <location>
        <begin position="488"/>
        <end position="512"/>
    </location>
</feature>
<keyword evidence="5" id="KW-0472">Membrane</keyword>
<evidence type="ECO:0000256" key="3">
    <source>
        <dbReference type="ARBA" id="ARBA00022679"/>
    </source>
</evidence>
<dbReference type="InParanoid" id="A0A1S3H3D6"/>
<comment type="similarity">
    <text evidence="1 4">Belongs to the UDP-glycosyltransferase family.</text>
</comment>
<evidence type="ECO:0000256" key="4">
    <source>
        <dbReference type="RuleBase" id="RU003718"/>
    </source>
</evidence>
<reference evidence="8" key="1">
    <citation type="submission" date="2025-08" db="UniProtKB">
        <authorList>
            <consortium name="RefSeq"/>
        </authorList>
    </citation>
    <scope>IDENTIFICATION</scope>
    <source>
        <tissue evidence="8">Gonads</tissue>
    </source>
</reference>
<keyword evidence="7" id="KW-1185">Reference proteome</keyword>
<dbReference type="AlphaFoldDB" id="A0A1S3H3D6"/>
<dbReference type="KEGG" id="lak:106151782"/>
<keyword evidence="5" id="KW-0812">Transmembrane</keyword>
<organism evidence="7 8">
    <name type="scientific">Lingula anatina</name>
    <name type="common">Brachiopod</name>
    <name type="synonym">Lingula unguis</name>
    <dbReference type="NCBI Taxonomy" id="7574"/>
    <lineage>
        <taxon>Eukaryota</taxon>
        <taxon>Metazoa</taxon>
        <taxon>Spiralia</taxon>
        <taxon>Lophotrochozoa</taxon>
        <taxon>Brachiopoda</taxon>
        <taxon>Linguliformea</taxon>
        <taxon>Lingulata</taxon>
        <taxon>Lingulida</taxon>
        <taxon>Linguloidea</taxon>
        <taxon>Lingulidae</taxon>
        <taxon>Lingula</taxon>
    </lineage>
</organism>
<dbReference type="Gene3D" id="3.40.50.2000">
    <property type="entry name" value="Glycogen Phosphorylase B"/>
    <property type="match status" value="1"/>
</dbReference>
<dbReference type="PANTHER" id="PTHR48043:SF145">
    <property type="entry name" value="FI06409P-RELATED"/>
    <property type="match status" value="1"/>
</dbReference>
<dbReference type="SUPFAM" id="SSF53756">
    <property type="entry name" value="UDP-Glycosyltransferase/glycogen phosphorylase"/>
    <property type="match status" value="1"/>
</dbReference>
<evidence type="ECO:0000256" key="5">
    <source>
        <dbReference type="SAM" id="Phobius"/>
    </source>
</evidence>
<name>A0A1S3H3D6_LINAN</name>
<protein>
    <submittedName>
        <fullName evidence="8">UDP-glucuronosyltransferase 2C1</fullName>
    </submittedName>
</protein>
<sequence length="536" mass="60496">MDIQAWFKVVLTLAVHFMSLYNTAEGATFVGICVPAKSQIIELDTLLVGLADKGHEVYLVMGEHPSVPPLPKNVIDSKVKLLTFKTRSPDFMDFEKPELQKNGVFAIFDNPRERYIPIKTVGFMNYMTKLMLDYFGDLLIDGDIQRKMKELKPDMVVLHNAVGFSPTAYLFPIKYKIPYVTSAVLVSPESGVPQQASFLPSFLTTYSDQMTFLQRSVNFLAHTLLSIMTTHKISPDYYAKYLPNETQKSFHQLVADSELFIVTSKHPSIDYPQLALPNTIFAGGMMTRPGKPLPNELQNFMDGHKNGVVVVSFGSLAMYIPDQVIQKLLSAFTKIKYGVIWRYTGSKKLNLPSHVKVLPWLPQNDLLAHPNTKLFVSHCGNGGSYEALYHGIPVLGLPLGGDQFYNGHRGQNKGVAIVMDILYFTTEELLENINTMIENSSYYDKAKKLSAIYRDQPWTPQQQAAYWIEHVLKHGGSYLRSPSAHMSWYQYYSVDVVVFLLSIFACIVVAFISCCKCLCRRCCKGEGNKQNKIKTK</sequence>
<dbReference type="FunCoup" id="A0A1S3H3D6">
    <property type="interactions" value="678"/>
</dbReference>
<dbReference type="GeneID" id="106151782"/>
<dbReference type="GO" id="GO:0008194">
    <property type="term" value="F:UDP-glycosyltransferase activity"/>
    <property type="evidence" value="ECO:0007669"/>
    <property type="project" value="InterPro"/>
</dbReference>
<gene>
    <name evidence="8" type="primary">LOC106151782</name>
</gene>
<proteinExistence type="inferred from homology"/>
<dbReference type="InterPro" id="IPR002213">
    <property type="entry name" value="UDP_glucos_trans"/>
</dbReference>
<accession>A0A1S3H3D6</accession>
<feature type="signal peptide" evidence="6">
    <location>
        <begin position="1"/>
        <end position="26"/>
    </location>
</feature>
<dbReference type="RefSeq" id="XP_013380645.1">
    <property type="nucleotide sequence ID" value="XM_013525191.1"/>
</dbReference>
<keyword evidence="6" id="KW-0732">Signal</keyword>
<dbReference type="PANTHER" id="PTHR48043">
    <property type="entry name" value="EG:EG0003.4 PROTEIN-RELATED"/>
    <property type="match status" value="1"/>
</dbReference>
<dbReference type="FunFam" id="3.40.50.2000:FF:000021">
    <property type="entry name" value="UDP-glucuronosyltransferase"/>
    <property type="match status" value="1"/>
</dbReference>
<keyword evidence="3 4" id="KW-0808">Transferase</keyword>
<dbReference type="CDD" id="cd03784">
    <property type="entry name" value="GT1_Gtf-like"/>
    <property type="match status" value="1"/>
</dbReference>
<dbReference type="Pfam" id="PF00201">
    <property type="entry name" value="UDPGT"/>
    <property type="match status" value="1"/>
</dbReference>
<dbReference type="PROSITE" id="PS00375">
    <property type="entry name" value="UDPGT"/>
    <property type="match status" value="1"/>
</dbReference>
<dbReference type="Proteomes" id="UP000085678">
    <property type="component" value="Unplaced"/>
</dbReference>
<evidence type="ECO:0000313" key="8">
    <source>
        <dbReference type="RefSeq" id="XP_013380645.1"/>
    </source>
</evidence>
<evidence type="ECO:0000256" key="6">
    <source>
        <dbReference type="SAM" id="SignalP"/>
    </source>
</evidence>
<dbReference type="InterPro" id="IPR050271">
    <property type="entry name" value="UDP-glycosyltransferase"/>
</dbReference>
<evidence type="ECO:0000256" key="2">
    <source>
        <dbReference type="ARBA" id="ARBA00022676"/>
    </source>
</evidence>
<dbReference type="InterPro" id="IPR035595">
    <property type="entry name" value="UDP_glycos_trans_CS"/>
</dbReference>
<feature type="chain" id="PRO_5010219044" evidence="6">
    <location>
        <begin position="27"/>
        <end position="536"/>
    </location>
</feature>
<keyword evidence="2 4" id="KW-0328">Glycosyltransferase</keyword>
<keyword evidence="5" id="KW-1133">Transmembrane helix</keyword>
<dbReference type="OrthoDB" id="6072202at2759"/>
<dbReference type="STRING" id="7574.A0A1S3H3D6"/>
<evidence type="ECO:0000313" key="7">
    <source>
        <dbReference type="Proteomes" id="UP000085678"/>
    </source>
</evidence>
<evidence type="ECO:0000256" key="1">
    <source>
        <dbReference type="ARBA" id="ARBA00009995"/>
    </source>
</evidence>